<organism evidence="1 2">
    <name type="scientific">Myroides odoratus</name>
    <name type="common">Flavobacterium odoratum</name>
    <dbReference type="NCBI Taxonomy" id="256"/>
    <lineage>
        <taxon>Bacteria</taxon>
        <taxon>Pseudomonadati</taxon>
        <taxon>Bacteroidota</taxon>
        <taxon>Flavobacteriia</taxon>
        <taxon>Flavobacteriales</taxon>
        <taxon>Flavobacteriaceae</taxon>
        <taxon>Myroides</taxon>
    </lineage>
</organism>
<name>A0A378RNS0_MYROD</name>
<evidence type="ECO:0000313" key="2">
    <source>
        <dbReference type="Proteomes" id="UP000255024"/>
    </source>
</evidence>
<dbReference type="EMBL" id="UGQL01000001">
    <property type="protein sequence ID" value="STZ28009.1"/>
    <property type="molecule type" value="Genomic_DNA"/>
</dbReference>
<dbReference type="Proteomes" id="UP000255024">
    <property type="component" value="Unassembled WGS sequence"/>
</dbReference>
<keyword evidence="2" id="KW-1185">Reference proteome</keyword>
<dbReference type="RefSeq" id="WP_115090838.1">
    <property type="nucleotide sequence ID" value="NZ_CP068107.1"/>
</dbReference>
<gene>
    <name evidence="1" type="ORF">NCTC11179_01547</name>
</gene>
<proteinExistence type="predicted"/>
<dbReference type="AlphaFoldDB" id="A0A378RNS0"/>
<protein>
    <submittedName>
        <fullName evidence="1">Uncharacterized protein</fullName>
    </submittedName>
</protein>
<reference evidence="1 2" key="1">
    <citation type="submission" date="2018-06" db="EMBL/GenBank/DDBJ databases">
        <authorList>
            <consortium name="Pathogen Informatics"/>
            <person name="Doyle S."/>
        </authorList>
    </citation>
    <scope>NUCLEOTIDE SEQUENCE [LARGE SCALE GENOMIC DNA]</scope>
    <source>
        <strain evidence="1 2">NCTC11179</strain>
    </source>
</reference>
<sequence length="109" mass="12224">MDIKALIHHNLDELLYLADKKGVLNTDLVVKIGAFVGAAVLRGRFADKKEVTEEEINGVFGIVGDFCKMSFGRSYTKVHFKKMATMALELIQEPTFDTDVEVFIQDLQS</sequence>
<accession>A0A378RNS0</accession>
<evidence type="ECO:0000313" key="1">
    <source>
        <dbReference type="EMBL" id="STZ28009.1"/>
    </source>
</evidence>